<dbReference type="EMBL" id="JBHRTP010000082">
    <property type="protein sequence ID" value="MFC3110575.1"/>
    <property type="molecule type" value="Genomic_DNA"/>
</dbReference>
<dbReference type="Proteomes" id="UP001595530">
    <property type="component" value="Unassembled WGS sequence"/>
</dbReference>
<dbReference type="PANTHER" id="PTHR47235:SF1">
    <property type="entry name" value="BLR6548 PROTEIN"/>
    <property type="match status" value="1"/>
</dbReference>
<dbReference type="InterPro" id="IPR028081">
    <property type="entry name" value="Leu-bd"/>
</dbReference>
<protein>
    <submittedName>
        <fullName evidence="4">ABC transporter substrate-binding protein</fullName>
    </submittedName>
</protein>
<evidence type="ECO:0000256" key="2">
    <source>
        <dbReference type="ARBA" id="ARBA00022729"/>
    </source>
</evidence>
<comment type="caution">
    <text evidence="4">The sequence shown here is derived from an EMBL/GenBank/DDBJ whole genome shotgun (WGS) entry which is preliminary data.</text>
</comment>
<keyword evidence="2" id="KW-0732">Signal</keyword>
<organism evidence="4 5">
    <name type="scientific">Undibacterium arcticum</name>
    <dbReference type="NCBI Taxonomy" id="1762892"/>
    <lineage>
        <taxon>Bacteria</taxon>
        <taxon>Pseudomonadati</taxon>
        <taxon>Pseudomonadota</taxon>
        <taxon>Betaproteobacteria</taxon>
        <taxon>Burkholderiales</taxon>
        <taxon>Oxalobacteraceae</taxon>
        <taxon>Undibacterium</taxon>
    </lineage>
</organism>
<reference evidence="5" key="1">
    <citation type="journal article" date="2019" name="Int. J. Syst. Evol. Microbiol.">
        <title>The Global Catalogue of Microorganisms (GCM) 10K type strain sequencing project: providing services to taxonomists for standard genome sequencing and annotation.</title>
        <authorList>
            <consortium name="The Broad Institute Genomics Platform"/>
            <consortium name="The Broad Institute Genome Sequencing Center for Infectious Disease"/>
            <person name="Wu L."/>
            <person name="Ma J."/>
        </authorList>
    </citation>
    <scope>NUCLEOTIDE SEQUENCE [LARGE SCALE GENOMIC DNA]</scope>
    <source>
        <strain evidence="5">KCTC 42986</strain>
    </source>
</reference>
<evidence type="ECO:0000313" key="4">
    <source>
        <dbReference type="EMBL" id="MFC3110575.1"/>
    </source>
</evidence>
<feature type="domain" description="Leucine-binding protein" evidence="3">
    <location>
        <begin position="20"/>
        <end position="354"/>
    </location>
</feature>
<accession>A0ABV7F9I7</accession>
<gene>
    <name evidence="4" type="ORF">ACFOFO_21880</name>
</gene>
<evidence type="ECO:0000259" key="3">
    <source>
        <dbReference type="Pfam" id="PF13458"/>
    </source>
</evidence>
<evidence type="ECO:0000256" key="1">
    <source>
        <dbReference type="ARBA" id="ARBA00010062"/>
    </source>
</evidence>
<dbReference type="Pfam" id="PF13458">
    <property type="entry name" value="Peripla_BP_6"/>
    <property type="match status" value="1"/>
</dbReference>
<dbReference type="SUPFAM" id="SSF53822">
    <property type="entry name" value="Periplasmic binding protein-like I"/>
    <property type="match status" value="1"/>
</dbReference>
<dbReference type="InterPro" id="IPR028082">
    <property type="entry name" value="Peripla_BP_I"/>
</dbReference>
<keyword evidence="5" id="KW-1185">Reference proteome</keyword>
<sequence>MTALVAALVSGPAIAQTQDIVIGQVAPLSGVLADTGREMVLGGQIYFDYINAKGGIKGRRIKHVVKDDGYQVEKTVALTQELLDKDNAVALFGYAGTGNIGQLLQDGVLAKANVALIAPYTGSETLRSPFNPYIFHLRAGYADETRVMVDYFVNNGMKRIAVMYQDDAFGKAGLAGIEVALKQQGLKAVALGNYPKNTDDVAQAVKTIAAADPQAIALISVNKSSAAFIRQYRATGKSPLMFNISVVNAQALARISGAEMVRGVAITQVVPYPFSDVIPVVKEYQALLKQYGPKDAKPSYTSFEEFLGAKVLVEGLKRSKTISREGLMAALVSLNFDTGGFQVTFEPKNRVGSSFVDITVIGRDGKLMR</sequence>
<dbReference type="PANTHER" id="PTHR47235">
    <property type="entry name" value="BLR6548 PROTEIN"/>
    <property type="match status" value="1"/>
</dbReference>
<comment type="similarity">
    <text evidence="1">Belongs to the leucine-binding protein family.</text>
</comment>
<evidence type="ECO:0000313" key="5">
    <source>
        <dbReference type="Proteomes" id="UP001595530"/>
    </source>
</evidence>
<dbReference type="Gene3D" id="3.40.50.2300">
    <property type="match status" value="2"/>
</dbReference>
<dbReference type="CDD" id="cd06326">
    <property type="entry name" value="PBP1_ABC_ligand_binding-like"/>
    <property type="match status" value="1"/>
</dbReference>
<name>A0ABV7F9I7_9BURK</name>
<proteinExistence type="inferred from homology"/>